<feature type="transmembrane region" description="Helical" evidence="7">
    <location>
        <begin position="208"/>
        <end position="229"/>
    </location>
</feature>
<feature type="transmembrane region" description="Helical" evidence="7">
    <location>
        <begin position="12"/>
        <end position="35"/>
    </location>
</feature>
<dbReference type="AlphaFoldDB" id="A0A075HMF7"/>
<evidence type="ECO:0000256" key="7">
    <source>
        <dbReference type="SAM" id="Phobius"/>
    </source>
</evidence>
<dbReference type="PANTHER" id="PTHR19139:SF199">
    <property type="entry name" value="MIP17260P"/>
    <property type="match status" value="1"/>
</dbReference>
<keyword evidence="3 7" id="KW-0812">Transmembrane</keyword>
<dbReference type="PANTHER" id="PTHR19139">
    <property type="entry name" value="AQUAPORIN TRANSPORTER"/>
    <property type="match status" value="1"/>
</dbReference>
<dbReference type="CDD" id="cd00333">
    <property type="entry name" value="MIP"/>
    <property type="match status" value="1"/>
</dbReference>
<name>A0A075HMF7_9ARCH</name>
<gene>
    <name evidence="8" type="primary">aqpZ</name>
</gene>
<dbReference type="InterPro" id="IPR000425">
    <property type="entry name" value="MIP"/>
</dbReference>
<keyword evidence="5 7" id="KW-0472">Membrane</keyword>
<organism evidence="8">
    <name type="scientific">uncultured marine thaumarchaeote KM3_70_F07</name>
    <dbReference type="NCBI Taxonomy" id="1456256"/>
    <lineage>
        <taxon>Archaea</taxon>
        <taxon>Nitrososphaerota</taxon>
        <taxon>environmental samples</taxon>
    </lineage>
</organism>
<evidence type="ECO:0000313" key="8">
    <source>
        <dbReference type="EMBL" id="AIF15627.1"/>
    </source>
</evidence>
<feature type="compositionally biased region" description="Basic residues" evidence="6">
    <location>
        <begin position="275"/>
        <end position="287"/>
    </location>
</feature>
<dbReference type="GO" id="GO:0015267">
    <property type="term" value="F:channel activity"/>
    <property type="evidence" value="ECO:0007669"/>
    <property type="project" value="InterPro"/>
</dbReference>
<feature type="region of interest" description="Disordered" evidence="6">
    <location>
        <begin position="262"/>
        <end position="292"/>
    </location>
</feature>
<feature type="transmembrane region" description="Helical" evidence="7">
    <location>
        <begin position="134"/>
        <end position="156"/>
    </location>
</feature>
<dbReference type="PRINTS" id="PR00783">
    <property type="entry name" value="MINTRINSICP"/>
</dbReference>
<dbReference type="Gene3D" id="1.20.1080.10">
    <property type="entry name" value="Glycerol uptake facilitator protein"/>
    <property type="match status" value="1"/>
</dbReference>
<reference evidence="8" key="1">
    <citation type="journal article" date="2014" name="Genome Biol. Evol.">
        <title>Pangenome evidence for extensive interdomain horizontal transfer affecting lineage core and shell genes in uncultured planktonic thaumarchaeota and euryarchaeota.</title>
        <authorList>
            <person name="Deschamps P."/>
            <person name="Zivanovic Y."/>
            <person name="Moreira D."/>
            <person name="Rodriguez-Valera F."/>
            <person name="Lopez-Garcia P."/>
        </authorList>
    </citation>
    <scope>NUCLEOTIDE SEQUENCE</scope>
</reference>
<dbReference type="InterPro" id="IPR034294">
    <property type="entry name" value="Aquaporin_transptr"/>
</dbReference>
<evidence type="ECO:0000256" key="1">
    <source>
        <dbReference type="ARBA" id="ARBA00004141"/>
    </source>
</evidence>
<sequence length="317" mass="34209">MTSLVNPRNWFAEAIGTYALVFFGPLAIILSVVAFGDGLSIESIIMIALAHGAAVGLMVYAFGHISGAHINPAVTIPMMITKKISVADGIGYIIFQLIGAVVAAFSLKAILPELGAKVNFGTQGGPSELLNSSIMAGITVEIILTFFLVTVIFLTAVHKKAPAGIHGISIGGMVFLLHIVGVPLTGASMNPARTFGPAVVSGFWELHWLYWLAPIVGGIIAGVIMNYVFVNKAEPKTKSVSRSSSAGKSQKLEQYEKQYLSRLEKEPAKEETKKVSRPRRVQAKKSKSVSELEKYEKRYLARLEKQSQTNSDSTDEE</sequence>
<evidence type="ECO:0000256" key="2">
    <source>
        <dbReference type="ARBA" id="ARBA00006175"/>
    </source>
</evidence>
<comment type="similarity">
    <text evidence="2">Belongs to the MIP/aquaporin (TC 1.A.8) family.</text>
</comment>
<accession>A0A075HMF7</accession>
<dbReference type="GO" id="GO:0005886">
    <property type="term" value="C:plasma membrane"/>
    <property type="evidence" value="ECO:0007669"/>
    <property type="project" value="TreeGrafter"/>
</dbReference>
<dbReference type="Pfam" id="PF00230">
    <property type="entry name" value="MIP"/>
    <property type="match status" value="1"/>
</dbReference>
<evidence type="ECO:0000256" key="3">
    <source>
        <dbReference type="ARBA" id="ARBA00022692"/>
    </source>
</evidence>
<keyword evidence="4 7" id="KW-1133">Transmembrane helix</keyword>
<dbReference type="SUPFAM" id="SSF81338">
    <property type="entry name" value="Aquaporin-like"/>
    <property type="match status" value="1"/>
</dbReference>
<protein>
    <submittedName>
        <fullName evidence="8">Glycerol uptake facilitator family permease (AqpZ)</fullName>
    </submittedName>
</protein>
<dbReference type="NCBIfam" id="TIGR00861">
    <property type="entry name" value="MIP"/>
    <property type="match status" value="1"/>
</dbReference>
<feature type="transmembrane region" description="Helical" evidence="7">
    <location>
        <begin position="41"/>
        <end position="63"/>
    </location>
</feature>
<evidence type="ECO:0000256" key="4">
    <source>
        <dbReference type="ARBA" id="ARBA00022989"/>
    </source>
</evidence>
<evidence type="ECO:0000256" key="6">
    <source>
        <dbReference type="SAM" id="MobiDB-lite"/>
    </source>
</evidence>
<dbReference type="EMBL" id="KF901033">
    <property type="protein sequence ID" value="AIF15627.1"/>
    <property type="molecule type" value="Genomic_DNA"/>
</dbReference>
<comment type="subcellular location">
    <subcellularLocation>
        <location evidence="1">Membrane</location>
        <topology evidence="1">Multi-pass membrane protein</topology>
    </subcellularLocation>
</comment>
<evidence type="ECO:0000256" key="5">
    <source>
        <dbReference type="ARBA" id="ARBA00023136"/>
    </source>
</evidence>
<proteinExistence type="inferred from homology"/>
<feature type="transmembrane region" description="Helical" evidence="7">
    <location>
        <begin position="84"/>
        <end position="107"/>
    </location>
</feature>
<feature type="transmembrane region" description="Helical" evidence="7">
    <location>
        <begin position="168"/>
        <end position="188"/>
    </location>
</feature>
<feature type="compositionally biased region" description="Basic and acidic residues" evidence="6">
    <location>
        <begin position="262"/>
        <end position="274"/>
    </location>
</feature>
<dbReference type="InterPro" id="IPR023271">
    <property type="entry name" value="Aquaporin-like"/>
</dbReference>